<comment type="subunit">
    <text evidence="12">Laminin is a complex glycoprotein, consisting of three different polypeptide chains (alpha, beta, gamma), which are bound to each other by disulfide bonds into a cross-shaped molecule comprising one long and three short arms with globules at each end.</text>
</comment>
<dbReference type="CDD" id="cd00110">
    <property type="entry name" value="LamG"/>
    <property type="match status" value="5"/>
</dbReference>
<keyword evidence="11 14" id="KW-0424">Laminin EGF-like domain</keyword>
<feature type="disulfide bond" evidence="14">
    <location>
        <begin position="1801"/>
        <end position="1810"/>
    </location>
</feature>
<dbReference type="Gene3D" id="2.10.25.10">
    <property type="entry name" value="Laminin"/>
    <property type="match status" value="16"/>
</dbReference>
<dbReference type="GO" id="GO:0016477">
    <property type="term" value="P:cell migration"/>
    <property type="evidence" value="ECO:0007669"/>
    <property type="project" value="UniProtKB-ARBA"/>
</dbReference>
<dbReference type="SMART" id="SM00281">
    <property type="entry name" value="LamB"/>
    <property type="match status" value="1"/>
</dbReference>
<feature type="domain" description="Laminin G" evidence="17">
    <location>
        <begin position="2740"/>
        <end position="2933"/>
    </location>
</feature>
<dbReference type="Pfam" id="PF00055">
    <property type="entry name" value="Laminin_N"/>
    <property type="match status" value="1"/>
</dbReference>
<feature type="disulfide bond" evidence="14">
    <location>
        <begin position="510"/>
        <end position="519"/>
    </location>
</feature>
<protein>
    <submittedName>
        <fullName evidence="21">Laminin subunit alpha-like</fullName>
    </submittedName>
</protein>
<feature type="compositionally biased region" description="Polar residues" evidence="16">
    <location>
        <begin position="1843"/>
        <end position="1858"/>
    </location>
</feature>
<dbReference type="InterPro" id="IPR000742">
    <property type="entry name" value="EGF"/>
</dbReference>
<dbReference type="Pfam" id="PF02210">
    <property type="entry name" value="Laminin_G_2"/>
    <property type="match status" value="3"/>
</dbReference>
<feature type="disulfide bond" evidence="14">
    <location>
        <begin position="1813"/>
        <end position="1827"/>
    </location>
</feature>
<feature type="domain" description="Laminin EGF-like" evidence="18">
    <location>
        <begin position="490"/>
        <end position="534"/>
    </location>
</feature>
<feature type="domain" description="Laminin EGF-like" evidence="18">
    <location>
        <begin position="1227"/>
        <end position="1272"/>
    </location>
</feature>
<dbReference type="PROSITE" id="PS50025">
    <property type="entry name" value="LAM_G_DOMAIN"/>
    <property type="match status" value="5"/>
</dbReference>
<feature type="domain" description="Laminin N-terminal" evidence="20">
    <location>
        <begin position="1"/>
        <end position="151"/>
    </location>
</feature>
<feature type="domain" description="Laminin EGF-like" evidence="18">
    <location>
        <begin position="2031"/>
        <end position="2077"/>
    </location>
</feature>
<dbReference type="Pfam" id="PF24973">
    <property type="entry name" value="EGF_LMN_ATRN"/>
    <property type="match status" value="1"/>
</dbReference>
<dbReference type="GO" id="GO:0009887">
    <property type="term" value="P:animal organ morphogenesis"/>
    <property type="evidence" value="ECO:0007669"/>
    <property type="project" value="TreeGrafter"/>
</dbReference>
<feature type="domain" description="Laminin G" evidence="17">
    <location>
        <begin position="2945"/>
        <end position="3116"/>
    </location>
</feature>
<dbReference type="FunFam" id="2.10.25.10:FF:000106">
    <property type="entry name" value="Heparan sulfate proteoglycan 2"/>
    <property type="match status" value="1"/>
</dbReference>
<feature type="disulfide bond" evidence="14">
    <location>
        <begin position="2050"/>
        <end position="2059"/>
    </location>
</feature>
<dbReference type="InterPro" id="IPR009254">
    <property type="entry name" value="Laminin_aI"/>
</dbReference>
<keyword evidence="6" id="KW-0084">Basement membrane</keyword>
<feature type="disulfide bond" evidence="14">
    <location>
        <begin position="1229"/>
        <end position="1246"/>
    </location>
</feature>
<dbReference type="GO" id="GO:0034446">
    <property type="term" value="P:substrate adhesion-dependent cell spreading"/>
    <property type="evidence" value="ECO:0007669"/>
    <property type="project" value="UniProtKB-ARBA"/>
</dbReference>
<keyword evidence="9 14" id="KW-1015">Disulfide bond</keyword>
<dbReference type="CDD" id="cd00055">
    <property type="entry name" value="EGF_Lam"/>
    <property type="match status" value="20"/>
</dbReference>
<keyword evidence="7" id="KW-0130">Cell adhesion</keyword>
<accession>A0A8J5NDM2</accession>
<reference evidence="21" key="1">
    <citation type="journal article" date="2021" name="Sci. Adv.">
        <title>The American lobster genome reveals insights on longevity, neural, and immune adaptations.</title>
        <authorList>
            <person name="Polinski J.M."/>
            <person name="Zimin A.V."/>
            <person name="Clark K.F."/>
            <person name="Kohn A.B."/>
            <person name="Sadowski N."/>
            <person name="Timp W."/>
            <person name="Ptitsyn A."/>
            <person name="Khanna P."/>
            <person name="Romanova D.Y."/>
            <person name="Williams P."/>
            <person name="Greenwood S.J."/>
            <person name="Moroz L.L."/>
            <person name="Walt D.R."/>
            <person name="Bodnar A.G."/>
        </authorList>
    </citation>
    <scope>NUCLEOTIDE SEQUENCE</scope>
    <source>
        <strain evidence="21">GMGI-L3</strain>
    </source>
</reference>
<evidence type="ECO:0000256" key="5">
    <source>
        <dbReference type="ARBA" id="ARBA00022737"/>
    </source>
</evidence>
<evidence type="ECO:0000256" key="11">
    <source>
        <dbReference type="ARBA" id="ARBA00023292"/>
    </source>
</evidence>
<gene>
    <name evidence="21" type="primary">Lama-L</name>
    <name evidence="21" type="ORF">Hamer_G020903</name>
</gene>
<evidence type="ECO:0000256" key="6">
    <source>
        <dbReference type="ARBA" id="ARBA00022869"/>
    </source>
</evidence>
<keyword evidence="2" id="KW-0964">Secreted</keyword>
<organism evidence="21 22">
    <name type="scientific">Homarus americanus</name>
    <name type="common">American lobster</name>
    <dbReference type="NCBI Taxonomy" id="6706"/>
    <lineage>
        <taxon>Eukaryota</taxon>
        <taxon>Metazoa</taxon>
        <taxon>Ecdysozoa</taxon>
        <taxon>Arthropoda</taxon>
        <taxon>Crustacea</taxon>
        <taxon>Multicrustacea</taxon>
        <taxon>Malacostraca</taxon>
        <taxon>Eumalacostraca</taxon>
        <taxon>Eucarida</taxon>
        <taxon>Decapoda</taxon>
        <taxon>Pleocyemata</taxon>
        <taxon>Astacidea</taxon>
        <taxon>Nephropoidea</taxon>
        <taxon>Nephropidae</taxon>
        <taxon>Homarus</taxon>
    </lineage>
</organism>
<feature type="compositionally biased region" description="Low complexity" evidence="16">
    <location>
        <begin position="1889"/>
        <end position="1902"/>
    </location>
</feature>
<comment type="subcellular location">
    <subcellularLocation>
        <location evidence="1">Secreted</location>
        <location evidence="1">Extracellular space</location>
        <location evidence="1">Extracellular matrix</location>
        <location evidence="1">Basement membrane</location>
    </subcellularLocation>
</comment>
<dbReference type="Pfam" id="PF00052">
    <property type="entry name" value="Laminin_B"/>
    <property type="match status" value="1"/>
</dbReference>
<evidence type="ECO:0000256" key="14">
    <source>
        <dbReference type="PROSITE-ProRule" id="PRU00460"/>
    </source>
</evidence>
<dbReference type="Pfam" id="PF00053">
    <property type="entry name" value="EGF_laminin"/>
    <property type="match status" value="19"/>
</dbReference>
<dbReference type="PROSITE" id="PS01248">
    <property type="entry name" value="EGF_LAM_1"/>
    <property type="match status" value="6"/>
</dbReference>
<feature type="domain" description="Laminin EGF-like" evidence="18">
    <location>
        <begin position="1777"/>
        <end position="1829"/>
    </location>
</feature>
<feature type="disulfide bond" evidence="14">
    <location>
        <begin position="1227"/>
        <end position="1239"/>
    </location>
</feature>
<evidence type="ECO:0000256" key="2">
    <source>
        <dbReference type="ARBA" id="ARBA00022525"/>
    </source>
</evidence>
<feature type="region of interest" description="Disordered" evidence="16">
    <location>
        <begin position="3348"/>
        <end position="3387"/>
    </location>
</feature>
<dbReference type="Gene3D" id="2.60.120.200">
    <property type="match status" value="5"/>
</dbReference>
<evidence type="ECO:0000256" key="13">
    <source>
        <dbReference type="PROSITE-ProRule" id="PRU00122"/>
    </source>
</evidence>
<dbReference type="InterPro" id="IPR056863">
    <property type="entry name" value="LMN_ATRN_NET-like_EGF"/>
</dbReference>
<evidence type="ECO:0000256" key="12">
    <source>
        <dbReference type="ARBA" id="ARBA00065619"/>
    </source>
</evidence>
<evidence type="ECO:0000313" key="21">
    <source>
        <dbReference type="EMBL" id="KAG7177837.1"/>
    </source>
</evidence>
<evidence type="ECO:0000259" key="20">
    <source>
        <dbReference type="PROSITE" id="PS51117"/>
    </source>
</evidence>
<evidence type="ECO:0000259" key="18">
    <source>
        <dbReference type="PROSITE" id="PS50027"/>
    </source>
</evidence>
<comment type="caution">
    <text evidence="14">Lacks conserved residue(s) required for the propagation of feature annotation.</text>
</comment>
<feature type="domain" description="Laminin EGF-like" evidence="18">
    <location>
        <begin position="1366"/>
        <end position="1416"/>
    </location>
</feature>
<dbReference type="PANTHER" id="PTHR10574:SF406">
    <property type="entry name" value="LAMININ SUBUNIT ALPHA 5"/>
    <property type="match status" value="1"/>
</dbReference>
<comment type="caution">
    <text evidence="21">The sequence shown here is derived from an EMBL/GenBank/DDBJ whole genome shotgun (WGS) entry which is preliminary data.</text>
</comment>
<feature type="disulfide bond" evidence="14">
    <location>
        <begin position="1341"/>
        <end position="1350"/>
    </location>
</feature>
<evidence type="ECO:0000256" key="16">
    <source>
        <dbReference type="SAM" id="MobiDB-lite"/>
    </source>
</evidence>
<feature type="disulfide bond" evidence="14">
    <location>
        <begin position="1368"/>
        <end position="1385"/>
    </location>
</feature>
<feature type="region of interest" description="Disordered" evidence="16">
    <location>
        <begin position="2551"/>
        <end position="2578"/>
    </location>
</feature>
<dbReference type="GO" id="GO:0031175">
    <property type="term" value="P:neuron projection development"/>
    <property type="evidence" value="ECO:0007669"/>
    <property type="project" value="UniProtKB-ARBA"/>
</dbReference>
<feature type="disulfide bond" evidence="14">
    <location>
        <begin position="1387"/>
        <end position="1396"/>
    </location>
</feature>
<dbReference type="InterPro" id="IPR000034">
    <property type="entry name" value="Laminin_IV"/>
</dbReference>
<evidence type="ECO:0000256" key="3">
    <source>
        <dbReference type="ARBA" id="ARBA00022530"/>
    </source>
</evidence>
<feature type="disulfide bond" evidence="14">
    <location>
        <begin position="1248"/>
        <end position="1257"/>
    </location>
</feature>
<dbReference type="PROSITE" id="PS51117">
    <property type="entry name" value="LAMININ_NTER"/>
    <property type="match status" value="1"/>
</dbReference>
<keyword evidence="3" id="KW-0272">Extracellular matrix</keyword>
<dbReference type="FunFam" id="2.10.25.10:FF:000189">
    <property type="entry name" value="Laminin subunit alpha 2"/>
    <property type="match status" value="1"/>
</dbReference>
<dbReference type="InterPro" id="IPR001791">
    <property type="entry name" value="Laminin_G"/>
</dbReference>
<feature type="disulfide bond" evidence="14">
    <location>
        <begin position="1688"/>
        <end position="1697"/>
    </location>
</feature>
<dbReference type="InterPro" id="IPR002049">
    <property type="entry name" value="LE_dom"/>
</dbReference>
<feature type="domain" description="Laminin EGF-like" evidence="18">
    <location>
        <begin position="2078"/>
        <end position="2124"/>
    </location>
</feature>
<feature type="compositionally biased region" description="Polar residues" evidence="16">
    <location>
        <begin position="1903"/>
        <end position="1935"/>
    </location>
</feature>
<dbReference type="PRINTS" id="PR00011">
    <property type="entry name" value="EGFLAMININ"/>
</dbReference>
<dbReference type="PROSITE" id="PS51115">
    <property type="entry name" value="LAMININ_IVA"/>
    <property type="match status" value="1"/>
</dbReference>
<dbReference type="SUPFAM" id="SSF49899">
    <property type="entry name" value="Concanavalin A-like lectins/glucanases"/>
    <property type="match status" value="5"/>
</dbReference>
<keyword evidence="5" id="KW-0677">Repeat</keyword>
<feature type="disulfide bond" evidence="14">
    <location>
        <begin position="465"/>
        <end position="474"/>
    </location>
</feature>
<feature type="disulfide bond" evidence="14">
    <location>
        <begin position="347"/>
        <end position="356"/>
    </location>
</feature>
<feature type="domain" description="Laminin EGF-like" evidence="18">
    <location>
        <begin position="1273"/>
        <end position="1317"/>
    </location>
</feature>
<feature type="domain" description="Laminin EGF-like" evidence="18">
    <location>
        <begin position="1318"/>
        <end position="1365"/>
    </location>
</feature>
<dbReference type="SMART" id="SM00136">
    <property type="entry name" value="LamNT"/>
    <property type="match status" value="1"/>
</dbReference>
<dbReference type="PROSITE" id="PS50027">
    <property type="entry name" value="EGF_LAM_2"/>
    <property type="match status" value="14"/>
</dbReference>
<feature type="region of interest" description="Disordered" evidence="16">
    <location>
        <begin position="1978"/>
        <end position="2010"/>
    </location>
</feature>
<dbReference type="GO" id="GO:0030334">
    <property type="term" value="P:regulation of cell migration"/>
    <property type="evidence" value="ECO:0007669"/>
    <property type="project" value="InterPro"/>
</dbReference>
<proteinExistence type="predicted"/>
<keyword evidence="8 15" id="KW-0175">Coiled coil</keyword>
<feature type="disulfide bond" evidence="13">
    <location>
        <begin position="3256"/>
        <end position="3283"/>
    </location>
</feature>
<dbReference type="FunFam" id="2.10.25.10:FF:000051">
    <property type="entry name" value="Laminin subunit alpha 4"/>
    <property type="match status" value="1"/>
</dbReference>
<dbReference type="GO" id="GO:0005604">
    <property type="term" value="C:basement membrane"/>
    <property type="evidence" value="ECO:0007669"/>
    <property type="project" value="UniProtKB-SubCell"/>
</dbReference>
<feature type="coiled-coil region" evidence="15">
    <location>
        <begin position="2310"/>
        <end position="2349"/>
    </location>
</feature>
<evidence type="ECO:0000259" key="17">
    <source>
        <dbReference type="PROSITE" id="PS50025"/>
    </source>
</evidence>
<dbReference type="GO" id="GO:0045995">
    <property type="term" value="P:regulation of embryonic development"/>
    <property type="evidence" value="ECO:0007669"/>
    <property type="project" value="InterPro"/>
</dbReference>
<dbReference type="Gene3D" id="2.60.120.260">
    <property type="entry name" value="Galactose-binding domain-like"/>
    <property type="match status" value="1"/>
</dbReference>
<feature type="domain" description="Laminin G" evidence="17">
    <location>
        <begin position="3566"/>
        <end position="3737"/>
    </location>
</feature>
<feature type="disulfide bond" evidence="14">
    <location>
        <begin position="1366"/>
        <end position="1378"/>
    </location>
</feature>
<dbReference type="FunFam" id="2.10.25.10:FF:000034">
    <property type="entry name" value="Laminin subunit alpha 3"/>
    <property type="match status" value="1"/>
</dbReference>
<dbReference type="EMBL" id="JAHLQT010001665">
    <property type="protein sequence ID" value="KAG7177837.1"/>
    <property type="molecule type" value="Genomic_DNA"/>
</dbReference>
<keyword evidence="10" id="KW-0325">Glycoprotein</keyword>
<dbReference type="InterPro" id="IPR008211">
    <property type="entry name" value="Laminin_N"/>
</dbReference>
<dbReference type="Gene3D" id="2.170.300.10">
    <property type="entry name" value="Tie2 ligand-binding domain superfamily"/>
    <property type="match status" value="2"/>
</dbReference>
<feature type="domain" description="Laminin G" evidence="17">
    <location>
        <begin position="3114"/>
        <end position="3283"/>
    </location>
</feature>
<feature type="disulfide bond" evidence="14">
    <location>
        <begin position="326"/>
        <end position="338"/>
    </location>
</feature>
<evidence type="ECO:0000256" key="1">
    <source>
        <dbReference type="ARBA" id="ARBA00004302"/>
    </source>
</evidence>
<sequence length="3756" mass="417005">MMLFQVAYILIKMGNSPRPGVWVLERSVDNGEIYTPWQYFADSLGDCESFFGKESLEPIREDDDVTCVTHFSKVVPLEGGEIVVSLLNNRPSANSFFNSTVLQEFTRATNVRLRLLRTKTLLAHLMSVARQDPTVTRRYFYSIKDISIGGRCVCNGHADVCDITDPNDLYKLQCRCQHNTCGSRCEMCCPGFIQKKWRPAGYQGSFVCEPCNCYDHSNECIYSEEVNEQRLSRDIYGQFEGGGVCQNCQHNTQGINCDQCISGYYRPFDRDLNDTDVCQPCNCNEFFSTGNCATGTGQCECRLEFLPPYCDECNDGYYDYPNCKPCDCHRSGTIGGICEVGGGQCPCKDNYEGLNCNRCAPNYYNFPDCLPCNCSDIGSLDYNCNAETGQCNCQNEFVCNCDAQGTVEEKCNKETGECLCLSGFGGNRCDNSAAGFYGYPYIQSCGCHEIGSSSSICDASGGCTCIQGFSGRACDQCSPGYYNFPECVPCNCDQAGSIGISCDRDGKCQCKPHYDGVHCDKCLEGFYNFPLCEECNCNPAGVIESFGGCGEAPVGELCECKERVTGRICDRCKSLFWDLRQDNPFGCEECGCHTPGTIGGMALCESVSGQCICKPGVTSRQCNQCRDGTYNLVEDNMFGCSECGCISGGSVDNICDRNTGQCRCRPRVTGQHCDQPMQLHYFPTLYQLKYEAEDGHTPQNTAVRFAYDEEVFPNYSWRGYAVFSDIQKEIIQEIYIEKPSLYLLVMFYHNPSSKTIVGKIKVTPDNPSDTEQEIDVHFAPTNGPQLMTVKSVLGDFPVPLVMNPGQWSVAIKNKKNLFLDYFVLLPLAYYEGTILSRNVTTPCMIGHVYGDMCIHYAYPDIFEYNYIYGSAGYRSVGDERESVELFDDYEVLSELDTQPMAWLNHNQPSVQYDIRLSRPGRHILLINYFTPEGGKTTNIMIETSTRRGREKGRAILYDCMYSTTCRQVITDASGKVGVFYFDSNFISLEITGETNTNIGIDSIVAVPYEYWHEDLVRPQPVCTRLDGQCLESSYPIPPESVKVEFESNFEGKMSTELPYGVANGTGLVYLNHSDPMVDITGKLRYAGKYVFVVHYYQPQYPEFDVDVLIQNGQFYEGSLAVHHCPSTSGCRSVIRQPDGSYVFDILENFVLSLKEPNHKSIWVDKVLVVPAQQFNEKIMHEMPIDMTADFINICGQNNFNIGDNATDFCKAAAYELTMEYNSGALPCQCDFYGSESFECESFGGQCPCRRNVIGRRCNRCKTGYFGFPDCEPCNCPSTALCDPVTGECICPPRVEGNRCQRCAPYTYGFDPIIGCEECQCSALGVQSGNLQCDLQTGQCSCKNSVVGRRCERCAAGFWSFPFCQLCDCDLRGTEEDICSQDDASCYCKLNVEGRSCDMCRPGSYNLEETNPDGCTKCFCFGKSEYCSSADVYWEGMLIDDMSAWSVIVVEQLVSSPGLSSQSLTALSFSSLDQQPTYYKDLIQQDMEGVDKHYPEGQIFFTAPAAYLGNHVSSYGGYLRYSIVIVWGDEGSKISGPDVILRGGDILVQYFSPDLPFSSQVLSAEIRLTEHNFRTMSGFPVQREQFMMLLYELDAIFIRASYWSNAIEARLFNTSIDVPTAEWLGRESQPALSVERCQCPINYEGLSCEDCARGYYRAQRGPYGGYCVPCQCNGHAGTCDKETGKCLNCLHNTVGDNCEMCAPGYHGKATQGTPYDCLICACPMPSITNNFAESCDFLDDGFSIKCECQEGYIGERCERCAAGYHGQPEVLGDRCEACTCNGNIDVRDSFSCDDITGRCLACLNNTYGNSCERCAPGYYGDAINLKNCESIVLCQYQSTTYGTSRTKQQSRPNSSSWSGATRHAHSRASTSSSRYDSYRPLDTYRRQYGSSLQSSNQSTSTSSVAIQQPTRVTSTWRYENTGQHRNSGHQRQSTSGHGRFRGQKVIGHHRSRTDIAQETTVPPLIESSIGLTHYTTLGRHGQSWSRESNQRPKTYPSPRGSQQGRQGRKKERIAGEGYGKAYLEWSEFGVGCTCDECGTRNCQHFSGVCECFDNVIGNQCGQCAPDHWGFASCQGCQPCQCGIASLTSQCDEGTGQCHCTGGVTGQRCDHCMPGFWNYTRYGCQECTCREGFSVGVGCNPRTGQCQCLPGVIGTNCEGCPYRWVLVDGVGCQECEECVHALLDTTDELAWLIQPTINEFETAAYSFFLHQRLGVINSTLYELRPQVNLLDLSEAENVPLEGDLNSIMKEAQSVSAQSEHVLDRAGGAATDSFKIHVKALRVREDVDDAFNSARGIIGEINRLVIGLETGTGAQLEQAIREAEAVVEEMKKRSSTEQLGKVEEEKETAEELLDSMGTFFEPIKGQRNTLTSYQEHLTNFENKIKEMRDYIQKATQQTTDAEHQIRNNKLYGYKSLKKKLEEIRRLDRVIAAELEESQNLVDQANGNHINASANYELLVMEIEHLRAVKSTLDDSVTVMMKELEEAQYPAQRAEGHAEQLGIRAEELDELLADTREVAENALAAANAYKNIVFAIDDAYNASLSANMSAQQAVEKSEGLSDQALVSQTQSEEKSGSAEVRAQQVEKELRPQLTQAQLDVSNLKDMNLYISDNLAVIESKLNSLDEEAVSTNAAKLKEAAVSSREEADGAIQNIASVEGKLPGAAEDARLLMRNRAEAGKAIELASKQVERVQQAVPMITELAARLRLQKEQIQTTAIDVGDRLEKLRRTIQKTRELSNKIKVGVSFQPNTTIEVQNPEDLTKATTSTKLSVFVQTEEPSGLLLFMGTPVGGSQRMRRTTTDDFMALEMDRGFVRLTMDLGAGAHSIEYNKLYIADGVWSKITVERTGKLVKLSVHREEMEGEPVEQVLPGRFSVFNLDPKVSKIYVGGIPAGVEVNSAIRSTSYYGQMEDLRLNDQPIGLWNFMMDGTNNIEQRGAVERDRLVDLVPPTGLRFDGNGYAALDTRNGYRFRMQFDVQMDFKTYLEDGILFIIDGGPRQYMVVAMEEGHVIFQYNLGSGVVTLKSADTYHDGEWYHVEATRHLRNGVLKIASETIQEQSPGHISQFSSTPDTMYFGGYPGEHDFREFTNEDFNGCIDNIVMSSVAVDLSTNKESINTAPGCPIKTSSGYVKHSSPEGSGLQLVFKFKTDEPDGLILYTSTMNQDSYLSLSLAESALILRAFPGGELTTGTYDKYNDSEWHVVIATREHNELRLDIDDFKSYKVKVPEQAVQFDGPVYFGGVPEFYNIAAAASAIDTNFFGCIGDVTLNSQIVNFAESRERPNAHLQNCPLQKSSSFLEKPSVGQEGMRINVSDYEEVPIIAEPPSFPDVVEVDLSTSSPPSSTSETSDLFTSFSAIPTSPTTSSTISSTTTSTTTTMATTTEEIRPEITQPVPLDGCALPEDPAEEDVPSGEGFRFGSKRNSRIQFQTLPDNPRADFKFSFDFKTLTDEGIVFGFDTGTGAAIMRSEQFYNNGEWHSVIVERREEYGMLFIDGYQVANGTGRGDSKYIDVEQPFYYGGISSDVANLVQQNTEGTEISFNGCLRNFRMNNQRVGGGHDAFSLIRCSANVEAGVFFGYGPRSHVILRKRFSVGRVFEMTMDIKPRTIDGVLASVHGRRDFVMLHLKNGTVELSVDNGKGIITAKYTPPSPWMLCDGKWHSIQLIKNKNIAILVVDETSTVPVSGKIGATSTDTKNPLFLGSQPHVQNRRGGASDKKFIGCVRNVTVNKDPVALAYTTFVGNNIFWQKRFIENVFILHIKKVTS</sequence>
<dbReference type="FunFam" id="2.10.25.10:FF:000090">
    <property type="entry name" value="laminin subunit alpha"/>
    <property type="match status" value="1"/>
</dbReference>
<dbReference type="SUPFAM" id="SSF57196">
    <property type="entry name" value="EGF/Laminin"/>
    <property type="match status" value="18"/>
</dbReference>
<dbReference type="FunFam" id="2.10.25.10:FF:000407">
    <property type="entry name" value="Laminin subunit alpha-3"/>
    <property type="match status" value="1"/>
</dbReference>
<evidence type="ECO:0000256" key="15">
    <source>
        <dbReference type="SAM" id="Coils"/>
    </source>
</evidence>
<feature type="disulfide bond" evidence="14">
    <location>
        <begin position="1290"/>
        <end position="1299"/>
    </location>
</feature>
<dbReference type="CDD" id="cd02795">
    <property type="entry name" value="CBM6-CBM35-CBM36_like"/>
    <property type="match status" value="1"/>
</dbReference>
<feature type="disulfide bond" evidence="14">
    <location>
        <begin position="613"/>
        <end position="622"/>
    </location>
</feature>
<keyword evidence="4" id="KW-0732">Signal</keyword>
<dbReference type="SMART" id="SM00180">
    <property type="entry name" value="EGF_Lam"/>
    <property type="match status" value="21"/>
</dbReference>
<dbReference type="InterPro" id="IPR050440">
    <property type="entry name" value="Laminin/Netrin_ECM"/>
</dbReference>
<dbReference type="GO" id="GO:0005102">
    <property type="term" value="F:signaling receptor binding"/>
    <property type="evidence" value="ECO:0007669"/>
    <property type="project" value="InterPro"/>
</dbReference>
<dbReference type="FunFam" id="2.10.25.10:FF:000069">
    <property type="entry name" value="Laminin subunit alpha 1"/>
    <property type="match status" value="1"/>
</dbReference>
<dbReference type="InterPro" id="IPR010307">
    <property type="entry name" value="Laminin_dom_II"/>
</dbReference>
<evidence type="ECO:0000256" key="9">
    <source>
        <dbReference type="ARBA" id="ARBA00023157"/>
    </source>
</evidence>
<dbReference type="FunFam" id="2.10.25.10:FF:000033">
    <property type="entry name" value="Laminin subunit alpha 2"/>
    <property type="match status" value="1"/>
</dbReference>
<feature type="domain" description="Laminin IV type A" evidence="19">
    <location>
        <begin position="1439"/>
        <end position="1635"/>
    </location>
</feature>
<feature type="disulfide bond" evidence="14">
    <location>
        <begin position="420"/>
        <end position="429"/>
    </location>
</feature>
<name>A0A8J5NDM2_HOMAM</name>
<feature type="domain" description="Laminin EGF-like" evidence="18">
    <location>
        <begin position="399"/>
        <end position="444"/>
    </location>
</feature>
<dbReference type="Pfam" id="PF06008">
    <property type="entry name" value="Laminin_I"/>
    <property type="match status" value="1"/>
</dbReference>
<feature type="disulfide bond" evidence="14">
    <location>
        <begin position="445"/>
        <end position="457"/>
    </location>
</feature>
<feature type="disulfide bond" evidence="14">
    <location>
        <begin position="401"/>
        <end position="418"/>
    </location>
</feature>
<feature type="disulfide bond" evidence="14">
    <location>
        <begin position="328"/>
        <end position="345"/>
    </location>
</feature>
<keyword evidence="22" id="KW-1185">Reference proteome</keyword>
<evidence type="ECO:0000313" key="22">
    <source>
        <dbReference type="Proteomes" id="UP000747542"/>
    </source>
</evidence>
<dbReference type="SMART" id="SM00282">
    <property type="entry name" value="LamG"/>
    <property type="match status" value="5"/>
</dbReference>
<dbReference type="GO" id="GO:0030155">
    <property type="term" value="P:regulation of cell adhesion"/>
    <property type="evidence" value="ECO:0007669"/>
    <property type="project" value="InterPro"/>
</dbReference>
<evidence type="ECO:0000256" key="8">
    <source>
        <dbReference type="ARBA" id="ARBA00023054"/>
    </source>
</evidence>
<feature type="domain" description="Laminin EGF-like" evidence="18">
    <location>
        <begin position="535"/>
        <end position="589"/>
    </location>
</feature>
<dbReference type="Pfam" id="PF06009">
    <property type="entry name" value="Laminin_II"/>
    <property type="match status" value="1"/>
</dbReference>
<dbReference type="PANTHER" id="PTHR10574">
    <property type="entry name" value="NETRIN/LAMININ-RELATED"/>
    <property type="match status" value="1"/>
</dbReference>
<evidence type="ECO:0000256" key="7">
    <source>
        <dbReference type="ARBA" id="ARBA00022889"/>
    </source>
</evidence>
<feature type="coiled-coil region" evidence="15">
    <location>
        <begin position="2374"/>
        <end position="2433"/>
    </location>
</feature>
<dbReference type="InterPro" id="IPR013320">
    <property type="entry name" value="ConA-like_dom_sf"/>
</dbReference>
<evidence type="ECO:0000256" key="4">
    <source>
        <dbReference type="ARBA" id="ARBA00022729"/>
    </source>
</evidence>
<feature type="domain" description="Laminin EGF-like" evidence="18">
    <location>
        <begin position="445"/>
        <end position="489"/>
    </location>
</feature>
<feature type="domain" description="Laminin EGF-like" evidence="18">
    <location>
        <begin position="1669"/>
        <end position="1718"/>
    </location>
</feature>
<dbReference type="FunFam" id="2.10.25.10:FF:000209">
    <property type="entry name" value="Laminin subunit alpha 5"/>
    <property type="match status" value="2"/>
</dbReference>
<evidence type="ECO:0000259" key="19">
    <source>
        <dbReference type="PROSITE" id="PS51115"/>
    </source>
</evidence>
<dbReference type="FunFam" id="2.10.25.10:FF:000083">
    <property type="entry name" value="Laminin subunit alpha"/>
    <property type="match status" value="1"/>
</dbReference>
<dbReference type="Proteomes" id="UP000747542">
    <property type="component" value="Unassembled WGS sequence"/>
</dbReference>
<feature type="domain" description="Laminin EGF-like" evidence="18">
    <location>
        <begin position="326"/>
        <end position="371"/>
    </location>
</feature>
<dbReference type="FunFam" id="2.10.25.10:FF:000388">
    <property type="entry name" value="Laminin subunit alpha"/>
    <property type="match status" value="1"/>
</dbReference>
<feature type="compositionally biased region" description="Low complexity" evidence="16">
    <location>
        <begin position="3348"/>
        <end position="3376"/>
    </location>
</feature>
<feature type="region of interest" description="Disordered" evidence="16">
    <location>
        <begin position="1843"/>
        <end position="1940"/>
    </location>
</feature>
<dbReference type="FunFam" id="2.10.25.10:FF:000011">
    <property type="entry name" value="Cadherin EGF LAG seven-pass G-type receptor"/>
    <property type="match status" value="1"/>
</dbReference>
<dbReference type="GO" id="GO:0009888">
    <property type="term" value="P:tissue development"/>
    <property type="evidence" value="ECO:0007669"/>
    <property type="project" value="TreeGrafter"/>
</dbReference>
<dbReference type="Pfam" id="PF00054">
    <property type="entry name" value="Laminin_G_1"/>
    <property type="match status" value="2"/>
</dbReference>
<feature type="domain" description="Laminin EGF-like" evidence="18">
    <location>
        <begin position="590"/>
        <end position="642"/>
    </location>
</feature>
<feature type="disulfide bond" evidence="14">
    <location>
        <begin position="560"/>
        <end position="569"/>
    </location>
</feature>
<feature type="disulfide bond" evidence="14">
    <location>
        <begin position="2098"/>
        <end position="2107"/>
    </location>
</feature>
<feature type="disulfide bond" evidence="14">
    <location>
        <begin position="490"/>
        <end position="502"/>
    </location>
</feature>
<evidence type="ECO:0000256" key="10">
    <source>
        <dbReference type="ARBA" id="ARBA00023180"/>
    </source>
</evidence>
<dbReference type="SMART" id="SM00181">
    <property type="entry name" value="EGF"/>
    <property type="match status" value="11"/>
</dbReference>
<feature type="disulfide bond" evidence="14">
    <location>
        <begin position="399"/>
        <end position="411"/>
    </location>
</feature>
<feature type="compositionally biased region" description="Basic and acidic residues" evidence="16">
    <location>
        <begin position="1875"/>
        <end position="1884"/>
    </location>
</feature>
<feature type="domain" description="Laminin G" evidence="17">
    <location>
        <begin position="3408"/>
        <end position="3559"/>
    </location>
</feature>